<dbReference type="InterPro" id="IPR021301">
    <property type="entry name" value="DUF2779"/>
</dbReference>
<gene>
    <name evidence="2" type="ORF">DCC88_02150</name>
</gene>
<feature type="domain" description="DUF2779" evidence="1">
    <location>
        <begin position="417"/>
        <end position="565"/>
    </location>
</feature>
<accession>A0A369KZ36</accession>
<sequence length="706" mass="81130">MLLKLNINNFYKETKNHFSIKVNFRLFEERSMSNRLLTKSRFKVGCECATKLFYLDNTDYGSTKNNNSFLKALAEGGFQVGELAKIYHPNGIEVKTKDKAKALQQTDQLLKRDKVVIFEPAFQFENLFIRVDILIKNGNYLELIEVKAKSMNPAVSNHFYTKSSVKKGKPKISSEWEAYLLDVAFQKLVLTQAMPAFKVTSFLMLADKSQSASIDGLNQKFFLCKDSCDNSISVKVAPDTSQETVGTPLLKKIQVDDEVKLLWNMKYPENRTFLEHVIFLSRVCSTNEFVQPVLSVTCKKCEFKIGKKEKLQNLKSGFENCWIKAGAITSSEIAKPLVLDIWNFRGVTDLIKDQKYFMENLTQKDFAVRSNSSTAEGLSSAERQWLQVKKVQTQDQTPFVNLQGLAQQFVSWTFPLHFIDFETTMVAIPFNKGRQPYEQVAFQFSHHIVYQNGHIEHKDQYLNQDRGVFPNFNFLRELKKALETDQGTVFRYAAHENTVLCQIREQLLRTPENIADRTELIAFIESLTISTNDSVQNWQGKRSMVDLCELVKRYYYHPLTNGCNSIKHVLPAILNDSLFLQQRYAAPHYGSSQFPSKNFCNWSWIKKDQHGKVLDPYKCLPPLFSDFSECDFDNFNTLFTEGSINDGGAAMTAYARMQFTQMTNSEVINVTQALLKYCELDTLAMVMIYEYWANLLEQAGLLKDVV</sequence>
<comment type="caution">
    <text evidence="2">The sequence shown here is derived from an EMBL/GenBank/DDBJ whole genome shotgun (WGS) entry which is preliminary data.</text>
</comment>
<evidence type="ECO:0000259" key="1">
    <source>
        <dbReference type="Pfam" id="PF11074"/>
    </source>
</evidence>
<organism evidence="2 3">
    <name type="scientific">Spirobacillus cienkowskii</name>
    <dbReference type="NCBI Taxonomy" id="495820"/>
    <lineage>
        <taxon>Bacteria</taxon>
        <taxon>Pseudomonadati</taxon>
        <taxon>Bdellovibrionota</taxon>
        <taxon>Oligoflexia</taxon>
        <taxon>Silvanigrellales</taxon>
        <taxon>Spirobacillus</taxon>
    </lineage>
</organism>
<evidence type="ECO:0000313" key="2">
    <source>
        <dbReference type="EMBL" id="RDB36993.1"/>
    </source>
</evidence>
<keyword evidence="3" id="KW-1185">Reference proteome</keyword>
<dbReference type="AlphaFoldDB" id="A0A369KZ36"/>
<dbReference type="Pfam" id="PF11074">
    <property type="entry name" value="DUF2779"/>
    <property type="match status" value="1"/>
</dbReference>
<proteinExistence type="predicted"/>
<reference evidence="2" key="1">
    <citation type="submission" date="2018-04" db="EMBL/GenBank/DDBJ databases">
        <title>Draft genome sequence of the Candidatus Spirobacillus cienkowskii, a pathogen of freshwater Daphnia species, reconstructed from hemolymph metagenomic reads.</title>
        <authorList>
            <person name="Bresciani L."/>
            <person name="Lemos L.N."/>
            <person name="Wale N."/>
            <person name="Lin J.Y."/>
            <person name="Fernandes G.R."/>
            <person name="Duffy M.A."/>
            <person name="Rodrigues J.M."/>
        </authorList>
    </citation>
    <scope>NUCLEOTIDE SEQUENCE [LARGE SCALE GENOMIC DNA]</scope>
    <source>
        <strain evidence="2">Binning01</strain>
    </source>
</reference>
<protein>
    <submittedName>
        <fullName evidence="2">DUF2779 domain-containing protein</fullName>
    </submittedName>
</protein>
<dbReference type="Proteomes" id="UP000253934">
    <property type="component" value="Unassembled WGS sequence"/>
</dbReference>
<name>A0A369KZ36_9BACT</name>
<dbReference type="EMBL" id="QOVW01000013">
    <property type="protein sequence ID" value="RDB36993.1"/>
    <property type="molecule type" value="Genomic_DNA"/>
</dbReference>
<evidence type="ECO:0000313" key="3">
    <source>
        <dbReference type="Proteomes" id="UP000253934"/>
    </source>
</evidence>